<keyword evidence="2" id="KW-1185">Reference proteome</keyword>
<accession>A0ACB9LME2</accession>
<name>A0ACB9LME2_9MYRT</name>
<protein>
    <submittedName>
        <fullName evidence="1">Uncharacterized protein</fullName>
    </submittedName>
</protein>
<evidence type="ECO:0000313" key="1">
    <source>
        <dbReference type="EMBL" id="KAI4312411.1"/>
    </source>
</evidence>
<dbReference type="EMBL" id="CM042890">
    <property type="protein sequence ID" value="KAI4312411.1"/>
    <property type="molecule type" value="Genomic_DNA"/>
</dbReference>
<sequence length="589" mass="66818">MCSELLSRNAWSRRNVSSFARPSAGSRVFRFDSVDCDRGLRRGSKSSDFDGCDGGGNAIREMGFSGKGCSAVAREGHECAVDRSRGFGSSDGSEDEESEGDDAVDEETLLMLDSASGKGNCPEVRRSTEVSVEEMRDPLVKEVCRLMSLRSLWNPSNERELKRLLRNMKPRQVCAVILTQEDERVALKFFYWADRQWRYRHDLIAYYTLLDILSKTKLCQDAHRIVRLMRRCGIVRDPEAFGYLMLSYSRARKLRHALRVLTLMQKAGVDPNLSICNTTMSVLIRNNKLEKALKFMERMQLVGINPEVVTYNCLIRGYCNIHRVQDAIGLIDAMPGKGCPPDNVRYHTVLVYLCKEKKIEEVKVLLDKMSRDHGLVPDQVTYDNIIHALCKHGHGNEALEFLKESQINGFQVDKVWYTAVVTAFCKSGNMDKAKDIVDVMISNNCMLDVVTYTAVVDGYCRLGNLDQARKLLKQMERHGCKPNMVSYTAYLNGLCHSGRSLESRDLLNKSEEQWWNPGAITYSAVMHGLRREGKLSEASDVVREMIGRGSFQIQLKSIYCSNLFAGKGEWTRPKNLWKSAEERDVQSTL</sequence>
<reference evidence="2" key="1">
    <citation type="journal article" date="2023" name="Front. Plant Sci.">
        <title>Chromosomal-level genome assembly of Melastoma candidum provides insights into trichome evolution.</title>
        <authorList>
            <person name="Zhong Y."/>
            <person name="Wu W."/>
            <person name="Sun C."/>
            <person name="Zou P."/>
            <person name="Liu Y."/>
            <person name="Dai S."/>
            <person name="Zhou R."/>
        </authorList>
    </citation>
    <scope>NUCLEOTIDE SEQUENCE [LARGE SCALE GENOMIC DNA]</scope>
</reference>
<organism evidence="1 2">
    <name type="scientific">Melastoma candidum</name>
    <dbReference type="NCBI Taxonomy" id="119954"/>
    <lineage>
        <taxon>Eukaryota</taxon>
        <taxon>Viridiplantae</taxon>
        <taxon>Streptophyta</taxon>
        <taxon>Embryophyta</taxon>
        <taxon>Tracheophyta</taxon>
        <taxon>Spermatophyta</taxon>
        <taxon>Magnoliopsida</taxon>
        <taxon>eudicotyledons</taxon>
        <taxon>Gunneridae</taxon>
        <taxon>Pentapetalae</taxon>
        <taxon>rosids</taxon>
        <taxon>malvids</taxon>
        <taxon>Myrtales</taxon>
        <taxon>Melastomataceae</taxon>
        <taxon>Melastomatoideae</taxon>
        <taxon>Melastomateae</taxon>
        <taxon>Melastoma</taxon>
    </lineage>
</organism>
<proteinExistence type="predicted"/>
<dbReference type="Proteomes" id="UP001057402">
    <property type="component" value="Chromosome 11"/>
</dbReference>
<comment type="caution">
    <text evidence="1">The sequence shown here is derived from an EMBL/GenBank/DDBJ whole genome shotgun (WGS) entry which is preliminary data.</text>
</comment>
<gene>
    <name evidence="1" type="ORF">MLD38_037221</name>
</gene>
<evidence type="ECO:0000313" key="2">
    <source>
        <dbReference type="Proteomes" id="UP001057402"/>
    </source>
</evidence>